<comment type="similarity">
    <text evidence="5">Belongs to the STT3 family.</text>
</comment>
<dbReference type="InterPro" id="IPR003674">
    <property type="entry name" value="Oligo_trans_STT3"/>
</dbReference>
<dbReference type="GeneID" id="97290039"/>
<comment type="cofactor">
    <cofactor evidence="1">
        <name>Mn(2+)</name>
        <dbReference type="ChEBI" id="CHEBI:29035"/>
    </cofactor>
</comment>
<keyword evidence="12 14" id="KW-0472">Membrane</keyword>
<organism evidence="17 18">
    <name type="scientific">Helicobacter winghamensis</name>
    <dbReference type="NCBI Taxonomy" id="157268"/>
    <lineage>
        <taxon>Bacteria</taxon>
        <taxon>Pseudomonadati</taxon>
        <taxon>Campylobacterota</taxon>
        <taxon>Epsilonproteobacteria</taxon>
        <taxon>Campylobacterales</taxon>
        <taxon>Helicobacteraceae</taxon>
        <taxon>Helicobacter</taxon>
    </lineage>
</organism>
<feature type="domain" description="Oligosaccharyl transferase STT3 N-terminal" evidence="15">
    <location>
        <begin position="27"/>
        <end position="385"/>
    </location>
</feature>
<evidence type="ECO:0000256" key="4">
    <source>
        <dbReference type="ARBA" id="ARBA00004922"/>
    </source>
</evidence>
<evidence type="ECO:0000313" key="17">
    <source>
        <dbReference type="EMBL" id="PKT81952.1"/>
    </source>
</evidence>
<dbReference type="GO" id="GO:0046872">
    <property type="term" value="F:metal ion binding"/>
    <property type="evidence" value="ECO:0007669"/>
    <property type="project" value="UniProtKB-KW"/>
</dbReference>
<evidence type="ECO:0000256" key="11">
    <source>
        <dbReference type="ARBA" id="ARBA00022989"/>
    </source>
</evidence>
<comment type="cofactor">
    <cofactor evidence="2">
        <name>Mg(2+)</name>
        <dbReference type="ChEBI" id="CHEBI:18420"/>
    </cofactor>
</comment>
<dbReference type="Gene3D" id="3.40.1380.40">
    <property type="match status" value="1"/>
</dbReference>
<reference evidence="17 18" key="1">
    <citation type="submission" date="2016-07" db="EMBL/GenBank/DDBJ databases">
        <title>Detection of Helicobacter winghamensis from caecal content of red fox (Vulpes vulpes).</title>
        <authorList>
            <person name="Zanoni R.G."/>
            <person name="Florio D."/>
            <person name="Caffara M."/>
            <person name="Renzi M."/>
            <person name="Parisi A."/>
            <person name="Pasquali F."/>
            <person name="Manfreda G."/>
        </authorList>
    </citation>
    <scope>NUCLEOTIDE SEQUENCE [LARGE SCALE GENOMIC DNA]</scope>
    <source>
        <strain evidence="17 18">295_13</strain>
    </source>
</reference>
<evidence type="ECO:0000256" key="6">
    <source>
        <dbReference type="ARBA" id="ARBA00022676"/>
    </source>
</evidence>
<keyword evidence="10" id="KW-0460">Magnesium</keyword>
<comment type="pathway">
    <text evidence="4">Protein modification; protein glycosylation.</text>
</comment>
<evidence type="ECO:0000256" key="3">
    <source>
        <dbReference type="ARBA" id="ARBA00004127"/>
    </source>
</evidence>
<keyword evidence="9" id="KW-0479">Metal-binding</keyword>
<comment type="subcellular location">
    <subcellularLocation>
        <location evidence="3">Endomembrane system</location>
        <topology evidence="3">Multi-pass membrane protein</topology>
    </subcellularLocation>
</comment>
<evidence type="ECO:0000259" key="15">
    <source>
        <dbReference type="Pfam" id="PF02516"/>
    </source>
</evidence>
<sequence>MSLKAYFLASLCVYIFCVALRFYYPFVLESFPQYFYNNAWLLNTHDAYFYAQGAKDILNTMESFLDSNFSLNKSTLNSPTHELLSLITACIAFFTPLSLEQVFFYLPGFFGALIVFPMFYITRDFGMLPAILASLLSALSVSYFNRTIFGYYDTDMLILPLTLSVITLILSNSQRVFGLLFMLSVLALLYYPNLRYVFLGFIVILCCFKDKREVAILLMFSLIFALYVPLYLFPLWILFGIALSIFKIPQFKATPFIITFCVFWILILYPLIPSLLRSPFLSPFLPFVESTLQQPLPTLNILDSIAETSKLSIFSLAKRTSGNLALFLLSLFGYGYLVYKRRIFLLFLPILLLGFFSLLQGLRFSFYATCVCALGLAYLLSFIKWIPYSRLFQTLFICIAITPHLQHIKNYTPKPILDSTEAQILKAIPTNNGDFALAWWDYGYMINYFSNLNVFIDGGKHLESKAISQFFISSDTLLSYKIAKDLKEKTQAKNLYIILPLSMLEIFPSITAFNKTPKFFTISQKLESKIAYFNHTITLNLESGILNQNQQISKFISLKTQQTLHFNHTSSLSALELRDGRILLCDNSYLNSLFFQGLFFETLDKNLFQKVLKNDKITIYKLL</sequence>
<protein>
    <recommendedName>
        <fullName evidence="19">General glycosylation pathway protein</fullName>
    </recommendedName>
</protein>
<dbReference type="UniPathway" id="UPA00378"/>
<keyword evidence="8 14" id="KW-0812">Transmembrane</keyword>
<dbReference type="GO" id="GO:0016020">
    <property type="term" value="C:membrane"/>
    <property type="evidence" value="ECO:0007669"/>
    <property type="project" value="InterPro"/>
</dbReference>
<evidence type="ECO:0000256" key="8">
    <source>
        <dbReference type="ARBA" id="ARBA00022692"/>
    </source>
</evidence>
<feature type="transmembrane region" description="Helical" evidence="14">
    <location>
        <begin position="127"/>
        <end position="144"/>
    </location>
</feature>
<proteinExistence type="inferred from homology"/>
<feature type="transmembrane region" description="Helical" evidence="14">
    <location>
        <begin position="102"/>
        <end position="121"/>
    </location>
</feature>
<evidence type="ECO:0000313" key="18">
    <source>
        <dbReference type="Proteomes" id="UP000233350"/>
    </source>
</evidence>
<dbReference type="PANTHER" id="PTHR13872">
    <property type="entry name" value="DOLICHYL-DIPHOSPHOOLIGOSACCHARIDE--PROTEIN GLYCOSYLTRANSFERASE SUBUNIT"/>
    <property type="match status" value="1"/>
</dbReference>
<evidence type="ECO:0000256" key="7">
    <source>
        <dbReference type="ARBA" id="ARBA00022679"/>
    </source>
</evidence>
<dbReference type="GO" id="GO:0004576">
    <property type="term" value="F:oligosaccharyl transferase activity"/>
    <property type="evidence" value="ECO:0007669"/>
    <property type="project" value="InterPro"/>
</dbReference>
<comment type="caution">
    <text evidence="17">The sequence shown here is derived from an EMBL/GenBank/DDBJ whole genome shotgun (WGS) entry which is preliminary data.</text>
</comment>
<feature type="transmembrane region" description="Helical" evidence="14">
    <location>
        <begin position="6"/>
        <end position="24"/>
    </location>
</feature>
<accession>A0A2N3PKL4</accession>
<feature type="transmembrane region" description="Helical" evidence="14">
    <location>
        <begin position="215"/>
        <end position="241"/>
    </location>
</feature>
<keyword evidence="7" id="KW-0808">Transferase</keyword>
<dbReference type="Pfam" id="PF02516">
    <property type="entry name" value="STT3"/>
    <property type="match status" value="1"/>
</dbReference>
<name>A0A2N3PKL4_9HELI</name>
<gene>
    <name evidence="17" type="ORF">BCM31_01870</name>
</gene>
<evidence type="ECO:0000259" key="16">
    <source>
        <dbReference type="Pfam" id="PF21436"/>
    </source>
</evidence>
<evidence type="ECO:0000256" key="14">
    <source>
        <dbReference type="SAM" id="Phobius"/>
    </source>
</evidence>
<dbReference type="OrthoDB" id="9796223at2"/>
<dbReference type="RefSeq" id="WP_006802490.1">
    <property type="nucleotide sequence ID" value="NZ_CABKOI010000020.1"/>
</dbReference>
<feature type="transmembrane region" description="Helical" evidence="14">
    <location>
        <begin position="343"/>
        <end position="359"/>
    </location>
</feature>
<keyword evidence="13" id="KW-0464">Manganese</keyword>
<keyword evidence="18" id="KW-1185">Reference proteome</keyword>
<keyword evidence="6" id="KW-0328">Glycosyltransferase</keyword>
<evidence type="ECO:0000256" key="10">
    <source>
        <dbReference type="ARBA" id="ARBA00022842"/>
    </source>
</evidence>
<dbReference type="Proteomes" id="UP000233350">
    <property type="component" value="Unassembled WGS sequence"/>
</dbReference>
<evidence type="ECO:0000256" key="12">
    <source>
        <dbReference type="ARBA" id="ARBA00023136"/>
    </source>
</evidence>
<dbReference type="PANTHER" id="PTHR13872:SF1">
    <property type="entry name" value="DOLICHYL-DIPHOSPHOOLIGOSACCHARIDE--PROTEIN GLYCOSYLTRANSFERASE SUBUNIT STT3B"/>
    <property type="match status" value="1"/>
</dbReference>
<evidence type="ECO:0000256" key="2">
    <source>
        <dbReference type="ARBA" id="ARBA00001946"/>
    </source>
</evidence>
<feature type="transmembrane region" description="Helical" evidence="14">
    <location>
        <begin position="366"/>
        <end position="386"/>
    </location>
</feature>
<feature type="transmembrane region" description="Helical" evidence="14">
    <location>
        <begin position="253"/>
        <end position="272"/>
    </location>
</feature>
<feature type="transmembrane region" description="Helical" evidence="14">
    <location>
        <begin position="179"/>
        <end position="208"/>
    </location>
</feature>
<dbReference type="InterPro" id="IPR048999">
    <property type="entry name" value="STT3-PglB_core"/>
</dbReference>
<dbReference type="AlphaFoldDB" id="A0A2N3PKL4"/>
<dbReference type="GO" id="GO:0012505">
    <property type="term" value="C:endomembrane system"/>
    <property type="evidence" value="ECO:0007669"/>
    <property type="project" value="UniProtKB-SubCell"/>
</dbReference>
<feature type="transmembrane region" description="Helical" evidence="14">
    <location>
        <begin position="320"/>
        <end position="337"/>
    </location>
</feature>
<evidence type="ECO:0000256" key="9">
    <source>
        <dbReference type="ARBA" id="ARBA00022723"/>
    </source>
</evidence>
<dbReference type="Pfam" id="PF21436">
    <property type="entry name" value="STT3-PglB_core"/>
    <property type="match status" value="1"/>
</dbReference>
<evidence type="ECO:0000256" key="5">
    <source>
        <dbReference type="ARBA" id="ARBA00010810"/>
    </source>
</evidence>
<evidence type="ECO:0000256" key="1">
    <source>
        <dbReference type="ARBA" id="ARBA00001936"/>
    </source>
</evidence>
<dbReference type="EMBL" id="MBPK01000011">
    <property type="protein sequence ID" value="PKT81952.1"/>
    <property type="molecule type" value="Genomic_DNA"/>
</dbReference>
<feature type="transmembrane region" description="Helical" evidence="14">
    <location>
        <begin position="156"/>
        <end position="173"/>
    </location>
</feature>
<dbReference type="STRING" id="556267.HWAG_00796"/>
<evidence type="ECO:0000256" key="13">
    <source>
        <dbReference type="ARBA" id="ARBA00023211"/>
    </source>
</evidence>
<feature type="domain" description="STT3/PglB/AglB core" evidence="16">
    <location>
        <begin position="433"/>
        <end position="484"/>
    </location>
</feature>
<dbReference type="InterPro" id="IPR048307">
    <property type="entry name" value="STT3_N"/>
</dbReference>
<keyword evidence="11 14" id="KW-1133">Transmembrane helix</keyword>
<evidence type="ECO:0008006" key="19">
    <source>
        <dbReference type="Google" id="ProtNLM"/>
    </source>
</evidence>